<dbReference type="InterPro" id="IPR046824">
    <property type="entry name" value="Mss51-like_C"/>
</dbReference>
<dbReference type="AlphaFoldDB" id="A0A7S2I302"/>
<evidence type="ECO:0000313" key="2">
    <source>
        <dbReference type="EMBL" id="CAD9506484.1"/>
    </source>
</evidence>
<proteinExistence type="predicted"/>
<accession>A0A7S2I302</accession>
<dbReference type="Pfam" id="PF20179">
    <property type="entry name" value="MSS51_C"/>
    <property type="match status" value="1"/>
</dbReference>
<dbReference type="PANTHER" id="PTHR47570">
    <property type="entry name" value="ZINC ION BINDING PROTEIN"/>
    <property type="match status" value="1"/>
</dbReference>
<organism evidence="2">
    <name type="scientific">Haptolina brevifila</name>
    <dbReference type="NCBI Taxonomy" id="156173"/>
    <lineage>
        <taxon>Eukaryota</taxon>
        <taxon>Haptista</taxon>
        <taxon>Haptophyta</taxon>
        <taxon>Prymnesiophyceae</taxon>
        <taxon>Prymnesiales</taxon>
        <taxon>Prymnesiaceae</taxon>
        <taxon>Haptolina</taxon>
    </lineage>
</organism>
<feature type="domain" description="Mitochondrial splicing suppressor 51-like C-terminal" evidence="1">
    <location>
        <begin position="8"/>
        <end position="180"/>
    </location>
</feature>
<evidence type="ECO:0000259" key="1">
    <source>
        <dbReference type="Pfam" id="PF20179"/>
    </source>
</evidence>
<dbReference type="EMBL" id="HBGU01056092">
    <property type="protein sequence ID" value="CAD9506484.1"/>
    <property type="molecule type" value="Transcribed_RNA"/>
</dbReference>
<reference evidence="2" key="1">
    <citation type="submission" date="2021-01" db="EMBL/GenBank/DDBJ databases">
        <authorList>
            <person name="Corre E."/>
            <person name="Pelletier E."/>
            <person name="Niang G."/>
            <person name="Scheremetjew M."/>
            <person name="Finn R."/>
            <person name="Kale V."/>
            <person name="Holt S."/>
            <person name="Cochrane G."/>
            <person name="Meng A."/>
            <person name="Brown T."/>
            <person name="Cohen L."/>
        </authorList>
    </citation>
    <scope>NUCLEOTIDE SEQUENCE</scope>
    <source>
        <strain evidence="2">UTEX LB 985</strain>
    </source>
</reference>
<name>A0A7S2I302_9EUKA</name>
<gene>
    <name evidence="2" type="ORF">CBRE1094_LOCUS30585</name>
</gene>
<sequence>MAALLTFPLTVYHVISLLNGKRLGDSSSERPLRVHCLGPEKELFLLPLFRELSTLMPSAHIELDMIGPVAFDIPSKPIVYEGTAGGRLTIRAKRGAYHTLMLDGALPEHADVAIALNAGLAAAGYGWGPSLDLLQRRGTPFFFTDYSEYSTEKAVDFATARGMRLTLPIALNPFRAPLRQPLVGGGSVAFPWLANGFIAGLNTEVAMEVAV</sequence>
<dbReference type="PANTHER" id="PTHR47570:SF1">
    <property type="entry name" value="ZINC ION BINDING PROTEIN"/>
    <property type="match status" value="1"/>
</dbReference>
<protein>
    <recommendedName>
        <fullName evidence="1">Mitochondrial splicing suppressor 51-like C-terminal domain-containing protein</fullName>
    </recommendedName>
</protein>